<dbReference type="InterPro" id="IPR023198">
    <property type="entry name" value="PGP-like_dom2"/>
</dbReference>
<keyword evidence="3" id="KW-0479">Metal-binding</keyword>
<dbReference type="PRINTS" id="PR00413">
    <property type="entry name" value="HADHALOGNASE"/>
</dbReference>
<dbReference type="NCBIfam" id="TIGR01509">
    <property type="entry name" value="HAD-SF-IA-v3"/>
    <property type="match status" value="1"/>
</dbReference>
<evidence type="ECO:0000256" key="1">
    <source>
        <dbReference type="ARBA" id="ARBA00001946"/>
    </source>
</evidence>
<sequence>MTKALLFDLDGTLLVSDPLHYAVFAEIFAEHGKELTPEIYENRIHGHHNLEMFPKLFPGCDAQALSDEKERRFRERLGDGAAPMPGAVALLDQADREGWRLAVVTNAPRENGEHMLRAIGLSDRFELLIIGDECARAKPDPEPYLAAMRQLGAEPHHCLAFEDSQSGMRAAARSGAYAIGVRSGLSHDRLCEAGAQATIADYTDATLPTLLDRLRGEHIP</sequence>
<dbReference type="Gene3D" id="1.10.150.240">
    <property type="entry name" value="Putative phosphatase, domain 2"/>
    <property type="match status" value="1"/>
</dbReference>
<evidence type="ECO:0000313" key="6">
    <source>
        <dbReference type="EMBL" id="EAU46250.1"/>
    </source>
</evidence>
<keyword evidence="5" id="KW-0119">Carbohydrate metabolism</keyword>
<dbReference type="GO" id="GO:0016787">
    <property type="term" value="F:hydrolase activity"/>
    <property type="evidence" value="ECO:0007669"/>
    <property type="project" value="UniProtKB-KW"/>
</dbReference>
<comment type="caution">
    <text evidence="6">The sequence shown here is derived from an EMBL/GenBank/DDBJ whole genome shotgun (WGS) entry which is preliminary data.</text>
</comment>
<evidence type="ECO:0000313" key="7">
    <source>
        <dbReference type="Proteomes" id="UP000006230"/>
    </source>
</evidence>
<dbReference type="AlphaFoldDB" id="Q0FQ04"/>
<dbReference type="SFLD" id="SFLDS00003">
    <property type="entry name" value="Haloacid_Dehalogenase"/>
    <property type="match status" value="1"/>
</dbReference>
<keyword evidence="7" id="KW-1185">Reference proteome</keyword>
<dbReference type="CDD" id="cd07505">
    <property type="entry name" value="HAD_BPGM-like"/>
    <property type="match status" value="1"/>
</dbReference>
<dbReference type="NCBIfam" id="TIGR01549">
    <property type="entry name" value="HAD-SF-IA-v1"/>
    <property type="match status" value="1"/>
</dbReference>
<dbReference type="Proteomes" id="UP000006230">
    <property type="component" value="Unassembled WGS sequence"/>
</dbReference>
<dbReference type="PANTHER" id="PTHR46193:SF18">
    <property type="entry name" value="HEXITOL PHOSPHATASE B"/>
    <property type="match status" value="1"/>
</dbReference>
<evidence type="ECO:0000256" key="4">
    <source>
        <dbReference type="ARBA" id="ARBA00022842"/>
    </source>
</evidence>
<evidence type="ECO:0000256" key="2">
    <source>
        <dbReference type="ARBA" id="ARBA00006171"/>
    </source>
</evidence>
<evidence type="ECO:0000256" key="3">
    <source>
        <dbReference type="ARBA" id="ARBA00022723"/>
    </source>
</evidence>
<dbReference type="SFLD" id="SFLDG01129">
    <property type="entry name" value="C1.5:_HAD__Beta-PGM__Phosphata"/>
    <property type="match status" value="1"/>
</dbReference>
<dbReference type="Gene3D" id="3.40.50.1000">
    <property type="entry name" value="HAD superfamily/HAD-like"/>
    <property type="match status" value="1"/>
</dbReference>
<dbReference type="eggNOG" id="COG0637">
    <property type="taxonomic scope" value="Bacteria"/>
</dbReference>
<dbReference type="HOGENOM" id="CLU_045011_13_4_5"/>
<name>Q0FQ04_SALBH</name>
<evidence type="ECO:0000256" key="5">
    <source>
        <dbReference type="ARBA" id="ARBA00023277"/>
    </source>
</evidence>
<comment type="cofactor">
    <cofactor evidence="1">
        <name>Mg(2+)</name>
        <dbReference type="ChEBI" id="CHEBI:18420"/>
    </cofactor>
</comment>
<dbReference type="GO" id="GO:0046872">
    <property type="term" value="F:metal ion binding"/>
    <property type="evidence" value="ECO:0007669"/>
    <property type="project" value="UniProtKB-KW"/>
</dbReference>
<keyword evidence="4" id="KW-0460">Magnesium</keyword>
<dbReference type="SFLD" id="SFLDG01135">
    <property type="entry name" value="C1.5.6:_HAD__Beta-PGM__Phospha"/>
    <property type="match status" value="1"/>
</dbReference>
<proteinExistence type="inferred from homology"/>
<dbReference type="STRING" id="314265.R2601_25171"/>
<dbReference type="EMBL" id="AATQ01000016">
    <property type="protein sequence ID" value="EAU46250.1"/>
    <property type="molecule type" value="Genomic_DNA"/>
</dbReference>
<dbReference type="RefSeq" id="WP_007800565.1">
    <property type="nucleotide sequence ID" value="NZ_DS022276.1"/>
</dbReference>
<dbReference type="InterPro" id="IPR051600">
    <property type="entry name" value="Beta-PGM-like"/>
</dbReference>
<keyword evidence="6" id="KW-0378">Hydrolase</keyword>
<reference evidence="6 7" key="1">
    <citation type="journal article" date="2010" name="J. Bacteriol.">
        <title>Genome sequences of Pelagibaca bermudensis HTCC2601T and Maritimibacter alkaliphilus HTCC2654T, the type strains of two marine Roseobacter genera.</title>
        <authorList>
            <person name="Thrash J.C."/>
            <person name="Cho J.C."/>
            <person name="Ferriera S."/>
            <person name="Johnson J."/>
            <person name="Vergin K.L."/>
            <person name="Giovannoni S.J."/>
        </authorList>
    </citation>
    <scope>NUCLEOTIDE SEQUENCE [LARGE SCALE GENOMIC DNA]</scope>
    <source>
        <strain evidence="7">DSM 26914 / JCM 13377 / KCTC 12554 / HTCC2601</strain>
    </source>
</reference>
<dbReference type="Pfam" id="PF00702">
    <property type="entry name" value="Hydrolase"/>
    <property type="match status" value="1"/>
</dbReference>
<dbReference type="InterPro" id="IPR036412">
    <property type="entry name" value="HAD-like_sf"/>
</dbReference>
<gene>
    <name evidence="6" type="ORF">R2601_25171</name>
</gene>
<protein>
    <submittedName>
        <fullName evidence="6">HAD-superfamily hydrolase</fullName>
    </submittedName>
</protein>
<dbReference type="PANTHER" id="PTHR46193">
    <property type="entry name" value="6-PHOSPHOGLUCONATE PHOSPHATASE"/>
    <property type="match status" value="1"/>
</dbReference>
<dbReference type="InterPro" id="IPR006439">
    <property type="entry name" value="HAD-SF_hydro_IA"/>
</dbReference>
<dbReference type="OrthoDB" id="9782449at2"/>
<comment type="similarity">
    <text evidence="2">Belongs to the HAD-like hydrolase superfamily. CbbY/CbbZ/Gph/YieH family.</text>
</comment>
<dbReference type="SUPFAM" id="SSF56784">
    <property type="entry name" value="HAD-like"/>
    <property type="match status" value="1"/>
</dbReference>
<accession>Q0FQ04</accession>
<organism evidence="6 7">
    <name type="scientific">Salipiger bermudensis (strain DSM 26914 / JCM 13377 / KCTC 12554 / HTCC2601)</name>
    <name type="common">Pelagibaca bermudensis</name>
    <dbReference type="NCBI Taxonomy" id="314265"/>
    <lineage>
        <taxon>Bacteria</taxon>
        <taxon>Pseudomonadati</taxon>
        <taxon>Pseudomonadota</taxon>
        <taxon>Alphaproteobacteria</taxon>
        <taxon>Rhodobacterales</taxon>
        <taxon>Roseobacteraceae</taxon>
        <taxon>Salipiger</taxon>
    </lineage>
</organism>
<dbReference type="InterPro" id="IPR023214">
    <property type="entry name" value="HAD_sf"/>
</dbReference>